<evidence type="ECO:0000313" key="4">
    <source>
        <dbReference type="Proteomes" id="UP000245992"/>
    </source>
</evidence>
<feature type="transmembrane region" description="Helical" evidence="1">
    <location>
        <begin position="221"/>
        <end position="240"/>
    </location>
</feature>
<keyword evidence="4" id="KW-1185">Reference proteome</keyword>
<name>A0A2T7TDQ9_9ACTN</name>
<gene>
    <name evidence="3" type="ORF">Y717_20660</name>
</gene>
<keyword evidence="1" id="KW-0472">Membrane</keyword>
<dbReference type="PANTHER" id="PTHR30590">
    <property type="entry name" value="INNER MEMBRANE PROTEIN"/>
    <property type="match status" value="1"/>
</dbReference>
<evidence type="ECO:0000256" key="1">
    <source>
        <dbReference type="SAM" id="Phobius"/>
    </source>
</evidence>
<feature type="transmembrane region" description="Helical" evidence="1">
    <location>
        <begin position="106"/>
        <end position="123"/>
    </location>
</feature>
<reference evidence="3 4" key="1">
    <citation type="submission" date="2013-12" db="EMBL/GenBank/DDBJ databases">
        <title>Annotated genome of Streptomyces scopuliridis.</title>
        <authorList>
            <person name="Olson J.B."/>
        </authorList>
    </citation>
    <scope>NUCLEOTIDE SEQUENCE [LARGE SCALE GENOMIC DNA]</scope>
    <source>
        <strain evidence="3 4">RB72</strain>
    </source>
</reference>
<feature type="transmembrane region" description="Helical" evidence="1">
    <location>
        <begin position="29"/>
        <end position="49"/>
    </location>
</feature>
<feature type="transmembrane region" description="Helical" evidence="1">
    <location>
        <begin position="260"/>
        <end position="278"/>
    </location>
</feature>
<feature type="transmembrane region" description="Helical" evidence="1">
    <location>
        <begin position="329"/>
        <end position="351"/>
    </location>
</feature>
<protein>
    <submittedName>
        <fullName evidence="3">Membrane protein</fullName>
    </submittedName>
</protein>
<dbReference type="Proteomes" id="UP000245992">
    <property type="component" value="Unassembled WGS sequence"/>
</dbReference>
<feature type="transmembrane region" description="Helical" evidence="1">
    <location>
        <begin position="76"/>
        <end position="94"/>
    </location>
</feature>
<evidence type="ECO:0000259" key="2">
    <source>
        <dbReference type="Pfam" id="PF04235"/>
    </source>
</evidence>
<dbReference type="STRING" id="1440053.GCA_000718095_02104"/>
<dbReference type="InterPro" id="IPR052529">
    <property type="entry name" value="Bact_Transport_Assoc"/>
</dbReference>
<feature type="transmembrane region" description="Helical" evidence="1">
    <location>
        <begin position="284"/>
        <end position="309"/>
    </location>
</feature>
<feature type="transmembrane region" description="Helical" evidence="1">
    <location>
        <begin position="153"/>
        <end position="176"/>
    </location>
</feature>
<comment type="caution">
    <text evidence="3">The sequence shown here is derived from an EMBL/GenBank/DDBJ whole genome shotgun (WGS) entry which is preliminary data.</text>
</comment>
<proteinExistence type="predicted"/>
<sequence length="414" mass="44530">MTPPSQTEPARAGTSATARLADVDALRGFALFGILMVNIPFFASGYTLLDISDPARTAWHDHLASDVVQFVFESKFYLLFAFLFGYSFTLQINSAAARGLTFRPRFLRRLGALFLIGVANAVLLFYGDILVTYAVLGLLLFLVRGISPRRALWVAGIITGTIALLFLTVAVLVTVIDGASATATASEQARMLADGRAGTEAMRGGLGSVIGERLSSLGTSFPLILFFQGPLAFSAFLVGLAAGKRRVLAQPAGHERKLRLIQLIGFPVGLAGSLFYTFGGDDNLFAGAAHIVSAPFLTAAYAATLLRVFRTARGARLAEVLAGPGRMALTNYLSQSLLCVLIFTGIGLGLIGRVPYAAVLAIAVAVYSVQLVWSAWWMRRFRMGPVEWLLRAATHLERPAMRLRESPRRSPASV</sequence>
<feature type="transmembrane region" description="Helical" evidence="1">
    <location>
        <begin position="357"/>
        <end position="378"/>
    </location>
</feature>
<evidence type="ECO:0000313" key="3">
    <source>
        <dbReference type="EMBL" id="PVE13257.1"/>
    </source>
</evidence>
<keyword evidence="1" id="KW-1133">Transmembrane helix</keyword>
<accession>A0A2T7TDQ9</accession>
<dbReference type="OrthoDB" id="9807744at2"/>
<keyword evidence="1" id="KW-0812">Transmembrane</keyword>
<dbReference type="Pfam" id="PF04235">
    <property type="entry name" value="DUF418"/>
    <property type="match status" value="1"/>
</dbReference>
<dbReference type="PANTHER" id="PTHR30590:SF2">
    <property type="entry name" value="INNER MEMBRANE PROTEIN"/>
    <property type="match status" value="1"/>
</dbReference>
<organism evidence="3 4">
    <name type="scientific">Streptomyces scopuliridis RB72</name>
    <dbReference type="NCBI Taxonomy" id="1440053"/>
    <lineage>
        <taxon>Bacteria</taxon>
        <taxon>Bacillati</taxon>
        <taxon>Actinomycetota</taxon>
        <taxon>Actinomycetes</taxon>
        <taxon>Kitasatosporales</taxon>
        <taxon>Streptomycetaceae</taxon>
        <taxon>Streptomyces</taxon>
    </lineage>
</organism>
<dbReference type="EMBL" id="AZSP01000036">
    <property type="protein sequence ID" value="PVE13257.1"/>
    <property type="molecule type" value="Genomic_DNA"/>
</dbReference>
<dbReference type="AlphaFoldDB" id="A0A2T7TDQ9"/>
<dbReference type="RefSeq" id="WP_030351243.1">
    <property type="nucleotide sequence ID" value="NZ_AZSP01000036.1"/>
</dbReference>
<feature type="transmembrane region" description="Helical" evidence="1">
    <location>
        <begin position="129"/>
        <end position="146"/>
    </location>
</feature>
<feature type="domain" description="DUF418" evidence="2">
    <location>
        <begin position="242"/>
        <end position="395"/>
    </location>
</feature>
<dbReference type="InterPro" id="IPR007349">
    <property type="entry name" value="DUF418"/>
</dbReference>